<proteinExistence type="predicted"/>
<dbReference type="RefSeq" id="XP_073934880.1">
    <property type="nucleotide sequence ID" value="XM_074078779.1"/>
</dbReference>
<accession>A0AC58MZN4</accession>
<protein>
    <submittedName>
        <fullName evidence="2">Fibroblast growth factor-binding protein 3</fullName>
    </submittedName>
</protein>
<sequence>MDPPRPRASPSLSPPLLLLLLLGGGCLAAARRDKAESGPADGSSGRFVSPEQHACSWQLLLPGPGAAAASEVALHCQAPDGARHHCAYRGEPERCAAYGARRPHYWRQVLGALRKRPRPCHHPAPLQPRVCAGKKGHGAELRLVTRATAATFPGEPGIGARTRARLRPPAPRPSAPPKEKPAERKPRGRKRKVSDPVEERPMATGPDSDGLEENAELTETYCSEKWHSLCNFFVNFWNG</sequence>
<dbReference type="Proteomes" id="UP001732720">
    <property type="component" value="Chromosome 7"/>
</dbReference>
<keyword evidence="1" id="KW-1185">Reference proteome</keyword>
<name>A0AC58MZN4_CASCN</name>
<reference evidence="2" key="1">
    <citation type="submission" date="2025-08" db="UniProtKB">
        <authorList>
            <consortium name="RefSeq"/>
        </authorList>
    </citation>
    <scope>IDENTIFICATION</scope>
</reference>
<evidence type="ECO:0000313" key="1">
    <source>
        <dbReference type="Proteomes" id="UP001732720"/>
    </source>
</evidence>
<evidence type="ECO:0000313" key="2">
    <source>
        <dbReference type="RefSeq" id="XP_073934880.1"/>
    </source>
</evidence>
<gene>
    <name evidence="2" type="primary">Fgfbp3</name>
</gene>
<organism evidence="1 2">
    <name type="scientific">Castor canadensis</name>
    <name type="common">American beaver</name>
    <dbReference type="NCBI Taxonomy" id="51338"/>
    <lineage>
        <taxon>Eukaryota</taxon>
        <taxon>Metazoa</taxon>
        <taxon>Chordata</taxon>
        <taxon>Craniata</taxon>
        <taxon>Vertebrata</taxon>
        <taxon>Euteleostomi</taxon>
        <taxon>Mammalia</taxon>
        <taxon>Eutheria</taxon>
        <taxon>Euarchontoglires</taxon>
        <taxon>Glires</taxon>
        <taxon>Rodentia</taxon>
        <taxon>Castorimorpha</taxon>
        <taxon>Castoridae</taxon>
        <taxon>Castor</taxon>
    </lineage>
</organism>